<dbReference type="Gene3D" id="3.40.47.10">
    <property type="match status" value="1"/>
</dbReference>
<gene>
    <name evidence="2" type="ORF">GA0074695_3021</name>
</gene>
<sequence>MSGDRVAVAAAAVHVPGIAPERLIASATEPDCGPDEAHTLLGRKGLLFKEPAVRIAMCAVHRALGLPPGRPTAPVPGAAGTAVVVSSNLGNVATVCDIVDQVRAGGLRGVSPMQAPNASSNIVASSIAIRYGFTGPNLMVCSGATGGLDAVRLGALLVRSGRAPRVVVVGAEPADEVATRLRADAGLPAGPSQGMAACVVLAPAERPGGVRLHSVRRHRAPEAMPADGPPTIRLACGTGSGGGADEDLAALVNAGYGATGVLQTALAARWLADPASRPAGVDEAAEAALTCGSAGDGFATARLYRDGAGT</sequence>
<keyword evidence="3" id="KW-1185">Reference proteome</keyword>
<name>A0A1C4X592_MICVI</name>
<dbReference type="EMBL" id="LT607411">
    <property type="protein sequence ID" value="SCF03602.1"/>
    <property type="molecule type" value="Genomic_DNA"/>
</dbReference>
<evidence type="ECO:0000313" key="2">
    <source>
        <dbReference type="EMBL" id="SCF03602.1"/>
    </source>
</evidence>
<dbReference type="InterPro" id="IPR014030">
    <property type="entry name" value="Ketoacyl_synth_N"/>
</dbReference>
<dbReference type="Pfam" id="PF00109">
    <property type="entry name" value="ketoacyl-synt"/>
    <property type="match status" value="1"/>
</dbReference>
<proteinExistence type="predicted"/>
<dbReference type="AlphaFoldDB" id="A0A1C4X592"/>
<dbReference type="RefSeq" id="WP_089006823.1">
    <property type="nucleotide sequence ID" value="NZ_LT607411.1"/>
</dbReference>
<evidence type="ECO:0000259" key="1">
    <source>
        <dbReference type="Pfam" id="PF00109"/>
    </source>
</evidence>
<organism evidence="2 3">
    <name type="scientific">Micromonospora viridifaciens</name>
    <dbReference type="NCBI Taxonomy" id="1881"/>
    <lineage>
        <taxon>Bacteria</taxon>
        <taxon>Bacillati</taxon>
        <taxon>Actinomycetota</taxon>
        <taxon>Actinomycetes</taxon>
        <taxon>Micromonosporales</taxon>
        <taxon>Micromonosporaceae</taxon>
        <taxon>Micromonospora</taxon>
    </lineage>
</organism>
<dbReference type="Proteomes" id="UP000198242">
    <property type="component" value="Chromosome I"/>
</dbReference>
<dbReference type="InterPro" id="IPR016039">
    <property type="entry name" value="Thiolase-like"/>
</dbReference>
<dbReference type="GO" id="GO:0016746">
    <property type="term" value="F:acyltransferase activity"/>
    <property type="evidence" value="ECO:0007669"/>
    <property type="project" value="InterPro"/>
</dbReference>
<evidence type="ECO:0000313" key="3">
    <source>
        <dbReference type="Proteomes" id="UP000198242"/>
    </source>
</evidence>
<reference evidence="3" key="1">
    <citation type="submission" date="2016-06" db="EMBL/GenBank/DDBJ databases">
        <authorList>
            <person name="Varghese N."/>
            <person name="Submissions Spin"/>
        </authorList>
    </citation>
    <scope>NUCLEOTIDE SEQUENCE [LARGE SCALE GENOMIC DNA]</scope>
    <source>
        <strain evidence="3">DSM 43909</strain>
    </source>
</reference>
<dbReference type="OrthoDB" id="3364148at2"/>
<feature type="domain" description="Beta-ketoacyl synthase-like N-terminal" evidence="1">
    <location>
        <begin position="50"/>
        <end position="172"/>
    </location>
</feature>
<dbReference type="SUPFAM" id="SSF53901">
    <property type="entry name" value="Thiolase-like"/>
    <property type="match status" value="1"/>
</dbReference>
<protein>
    <submittedName>
        <fullName evidence="2">Beta-ketoacyl synthase, N-terminal domain</fullName>
    </submittedName>
</protein>
<accession>A0A1C4X592</accession>